<dbReference type="GO" id="GO:0003887">
    <property type="term" value="F:DNA-directed DNA polymerase activity"/>
    <property type="evidence" value="ECO:0007669"/>
    <property type="project" value="InterPro"/>
</dbReference>
<accession>A0A7L7SKJ1</accession>
<gene>
    <name evidence="5" type="primary">39</name>
    <name evidence="5" type="ORF">SEA_TATARKAPM_39</name>
</gene>
<dbReference type="Pfam" id="PF01612">
    <property type="entry name" value="DNA_pol_A_exo1"/>
    <property type="match status" value="1"/>
</dbReference>
<protein>
    <submittedName>
        <fullName evidence="5">DNA polymerase I</fullName>
    </submittedName>
</protein>
<dbReference type="Gene3D" id="1.10.150.20">
    <property type="entry name" value="5' to 3' exonuclease, C-terminal subdomain"/>
    <property type="match status" value="1"/>
</dbReference>
<evidence type="ECO:0000256" key="3">
    <source>
        <dbReference type="SAM" id="MobiDB-lite"/>
    </source>
</evidence>
<dbReference type="GO" id="GO:0006302">
    <property type="term" value="P:double-strand break repair"/>
    <property type="evidence" value="ECO:0007669"/>
    <property type="project" value="TreeGrafter"/>
</dbReference>
<dbReference type="EMBL" id="MT771350">
    <property type="protein sequence ID" value="QOC56831.1"/>
    <property type="molecule type" value="Genomic_DNA"/>
</dbReference>
<dbReference type="InterPro" id="IPR001098">
    <property type="entry name" value="DNA-dir_DNA_pol_A_palm_dom"/>
</dbReference>
<dbReference type="SUPFAM" id="SSF53098">
    <property type="entry name" value="Ribonuclease H-like"/>
    <property type="match status" value="1"/>
</dbReference>
<reference evidence="5 6" key="1">
    <citation type="submission" date="2020-07" db="EMBL/GenBank/DDBJ databases">
        <authorList>
            <person name="Barbati D."/>
            <person name="Berrada Y."/>
            <person name="Butura A."/>
            <person name="Fales H."/>
            <person name="Flynn R.M."/>
            <person name="Gold B.L."/>
            <person name="Kenyon L.E."/>
            <person name="Kupferman N."/>
            <person name="Laramee A."/>
            <person name="Leong Q."/>
            <person name="Ngo A."/>
            <person name="Nguyen N."/>
            <person name="Parrish B.D."/>
            <person name="Schultz S.A."/>
            <person name="Shan M."/>
            <person name="Tatarka K."/>
            <person name="Trembley J."/>
            <person name="Zhang S."/>
            <person name="Phillis R.W."/>
            <person name="Chien P."/>
            <person name="Rocheleau J.M."/>
            <person name="Pollenz R.S."/>
            <person name="Garlena R.A."/>
            <person name="Russell D.A."/>
            <person name="Pope W.H."/>
            <person name="Jacobs-Sera D."/>
            <person name="Hatfull G.F."/>
        </authorList>
    </citation>
    <scope>NUCLEOTIDE SEQUENCE [LARGE SCALE GENOMIC DNA]</scope>
</reference>
<dbReference type="SUPFAM" id="SSF56672">
    <property type="entry name" value="DNA/RNA polymerases"/>
    <property type="match status" value="1"/>
</dbReference>
<dbReference type="PANTHER" id="PTHR10133:SF27">
    <property type="entry name" value="DNA POLYMERASE NU"/>
    <property type="match status" value="1"/>
</dbReference>
<dbReference type="PANTHER" id="PTHR10133">
    <property type="entry name" value="DNA POLYMERASE I"/>
    <property type="match status" value="1"/>
</dbReference>
<dbReference type="GO" id="GO:0039693">
    <property type="term" value="P:viral DNA genome replication"/>
    <property type="evidence" value="ECO:0007669"/>
    <property type="project" value="UniProtKB-KW"/>
</dbReference>
<dbReference type="GO" id="GO:0003677">
    <property type="term" value="F:DNA binding"/>
    <property type="evidence" value="ECO:0007669"/>
    <property type="project" value="InterPro"/>
</dbReference>
<dbReference type="Gene3D" id="3.30.70.370">
    <property type="match status" value="1"/>
</dbReference>
<proteinExistence type="predicted"/>
<dbReference type="GO" id="GO:0006261">
    <property type="term" value="P:DNA-templated DNA replication"/>
    <property type="evidence" value="ECO:0007669"/>
    <property type="project" value="InterPro"/>
</dbReference>
<feature type="domain" description="DNA-directed DNA polymerase family A palm" evidence="4">
    <location>
        <begin position="411"/>
        <end position="620"/>
    </location>
</feature>
<evidence type="ECO:0000313" key="5">
    <source>
        <dbReference type="EMBL" id="QOC56831.1"/>
    </source>
</evidence>
<sequence>MDEATPGRKQAKVCLEACSRFDSWSSTLVPQLSSTLTLQEPHLQLMISDDWTEVQEYLAQSKAITYFDIETTALTVGHGQMLCVAFAPLDRDDVMVWWPSAPGEIKKLRLLRGAAHNSPFDQRWLESYGARVRVVWDTMFMAYLLDENRTIGLDDLGKRLLGYGKEEIDVTQFGAMFGKHWEDRVKIPRKTWNANKLEVSKYVGKDVHVGRELLKWQKKYLRKNLRPGENPVFVMQQIMLPAVKPLQMMEANRMPVRMPLVKKTKQRVMDEIAAIEAQLDKSVPDKERWPDFLKKSKVNWGNTNWTKWWLYVHQGAKCPAVGKPSKTWPDGVPSLSAENLGKIDHPAARLLIKRSTLYKQLTGFLVPIEERTRDGRIGTSFKLTGTVTGRLSSSSPSDEDPGLNSQQIPRDKSTRNLFGERGRAWIEVDFGQLELRVAAVMAGDRTMLDLFERDEDIHTFMAMKLVQGKEMTKEHRSLAKGVNFGFIYGMREKHFADYVFENYGVTINPKDAGKFRAEFFETFSSLEDWYRRQRREAIEYGGVHNEFGRFRHLPKVYDGDYWVQENAFRQAINSPVQSTGSDFMLISLAKLARDPRMSLYDAQLITTVHDSVCLTAPYKYARKVGRIVKQTLEAADDGLKRKFFLKADVTISRCWGGEPLAEF</sequence>
<dbReference type="InterPro" id="IPR043502">
    <property type="entry name" value="DNA/RNA_pol_sf"/>
</dbReference>
<evidence type="ECO:0000256" key="1">
    <source>
        <dbReference type="ARBA" id="ARBA00022705"/>
    </source>
</evidence>
<dbReference type="InterPro" id="IPR036397">
    <property type="entry name" value="RNaseH_sf"/>
</dbReference>
<feature type="compositionally biased region" description="Polar residues" evidence="3">
    <location>
        <begin position="387"/>
        <end position="396"/>
    </location>
</feature>
<feature type="region of interest" description="Disordered" evidence="3">
    <location>
        <begin position="387"/>
        <end position="414"/>
    </location>
</feature>
<dbReference type="InterPro" id="IPR002562">
    <property type="entry name" value="3'-5'_exonuclease_dom"/>
</dbReference>
<organism evidence="5 6">
    <name type="scientific">Microbacterium phage TatarkaPM</name>
    <dbReference type="NCBI Taxonomy" id="2759397"/>
    <lineage>
        <taxon>Viruses</taxon>
        <taxon>Duplodnaviria</taxon>
        <taxon>Heunggongvirae</taxon>
        <taxon>Uroviricota</taxon>
        <taxon>Caudoviricetes</taxon>
        <taxon>Ilzatvirus</taxon>
        <taxon>Ilzatvirus teagan</taxon>
    </lineage>
</organism>
<evidence type="ECO:0000256" key="2">
    <source>
        <dbReference type="ARBA" id="ARBA00023109"/>
    </source>
</evidence>
<dbReference type="InterPro" id="IPR012337">
    <property type="entry name" value="RNaseH-like_sf"/>
</dbReference>
<evidence type="ECO:0000259" key="4">
    <source>
        <dbReference type="SMART" id="SM00482"/>
    </source>
</evidence>
<dbReference type="Pfam" id="PF00476">
    <property type="entry name" value="DNA_pol_A"/>
    <property type="match status" value="1"/>
</dbReference>
<dbReference type="PRINTS" id="PR00868">
    <property type="entry name" value="DNAPOLI"/>
</dbReference>
<keyword evidence="1" id="KW-0235">DNA replication</keyword>
<dbReference type="Gene3D" id="3.30.420.10">
    <property type="entry name" value="Ribonuclease H-like superfamily/Ribonuclease H"/>
    <property type="match status" value="1"/>
</dbReference>
<name>A0A7L7SKJ1_9CAUD</name>
<evidence type="ECO:0000313" key="6">
    <source>
        <dbReference type="Proteomes" id="UP000516687"/>
    </source>
</evidence>
<dbReference type="InterPro" id="IPR002298">
    <property type="entry name" value="DNA_polymerase_A"/>
</dbReference>
<dbReference type="Proteomes" id="UP000516687">
    <property type="component" value="Segment"/>
</dbReference>
<dbReference type="Gene3D" id="1.20.1060.10">
    <property type="entry name" value="Taq DNA Polymerase, Chain T, domain 4"/>
    <property type="match status" value="1"/>
</dbReference>
<dbReference type="SMART" id="SM00482">
    <property type="entry name" value="POLAc"/>
    <property type="match status" value="1"/>
</dbReference>
<dbReference type="GO" id="GO:0008408">
    <property type="term" value="F:3'-5' exonuclease activity"/>
    <property type="evidence" value="ECO:0007669"/>
    <property type="project" value="InterPro"/>
</dbReference>
<keyword evidence="2" id="KW-1194">Viral DNA replication</keyword>